<name>A0A364MYL2_STELY</name>
<evidence type="ECO:0000313" key="7">
    <source>
        <dbReference type="EMBL" id="RAR06744.1"/>
    </source>
</evidence>
<keyword evidence="2" id="KW-0472">Membrane</keyword>
<evidence type="ECO:0000256" key="1">
    <source>
        <dbReference type="ARBA" id="ARBA00004184"/>
    </source>
</evidence>
<feature type="compositionally biased region" description="Polar residues" evidence="5">
    <location>
        <begin position="1583"/>
        <end position="1595"/>
    </location>
</feature>
<evidence type="ECO:0000259" key="6">
    <source>
        <dbReference type="PROSITE" id="PS50219"/>
    </source>
</evidence>
<dbReference type="InterPro" id="IPR019452">
    <property type="entry name" value="VPS39/TGF_beta_rcpt-assoc_1"/>
</dbReference>
<feature type="compositionally biased region" description="Basic residues" evidence="5">
    <location>
        <begin position="1895"/>
        <end position="1904"/>
    </location>
</feature>
<comment type="similarity">
    <text evidence="3">Belongs to the VAM6/VPS39 family.</text>
</comment>
<dbReference type="GO" id="GO:0006914">
    <property type="term" value="P:autophagy"/>
    <property type="evidence" value="ECO:0007669"/>
    <property type="project" value="TreeGrafter"/>
</dbReference>
<dbReference type="PROSITE" id="PS50219">
    <property type="entry name" value="CNH"/>
    <property type="match status" value="1"/>
</dbReference>
<dbReference type="InterPro" id="IPR032914">
    <property type="entry name" value="Vam6/VPS39/TRAP1"/>
</dbReference>
<protein>
    <submittedName>
        <fullName evidence="7">Vacuolar morphogenesis protein AvaB</fullName>
    </submittedName>
</protein>
<dbReference type="PANTHER" id="PTHR12894:SF49">
    <property type="entry name" value="VAM6_VPS39-LIKE PROTEIN"/>
    <property type="match status" value="1"/>
</dbReference>
<feature type="compositionally biased region" description="Basic residues" evidence="5">
    <location>
        <begin position="1558"/>
        <end position="1572"/>
    </location>
</feature>
<feature type="domain" description="CNH" evidence="6">
    <location>
        <begin position="102"/>
        <end position="428"/>
    </location>
</feature>
<evidence type="ECO:0000256" key="5">
    <source>
        <dbReference type="SAM" id="MobiDB-lite"/>
    </source>
</evidence>
<dbReference type="InterPro" id="IPR013745">
    <property type="entry name" value="Bit61/PRR5"/>
</dbReference>
<feature type="compositionally biased region" description="Low complexity" evidence="5">
    <location>
        <begin position="1941"/>
        <end position="1959"/>
    </location>
</feature>
<accession>A0A364MYL2</accession>
<dbReference type="Pfam" id="PF00780">
    <property type="entry name" value="CNH"/>
    <property type="match status" value="1"/>
</dbReference>
<feature type="compositionally biased region" description="Acidic residues" evidence="5">
    <location>
        <begin position="538"/>
        <end position="552"/>
    </location>
</feature>
<dbReference type="Pfam" id="PF08539">
    <property type="entry name" value="HbrB"/>
    <property type="match status" value="1"/>
</dbReference>
<feature type="compositionally biased region" description="Polar residues" evidence="5">
    <location>
        <begin position="1443"/>
        <end position="1456"/>
    </location>
</feature>
<feature type="region of interest" description="Disordered" evidence="5">
    <location>
        <begin position="1360"/>
        <end position="1474"/>
    </location>
</feature>
<gene>
    <name evidence="7" type="ORF">DDE83_006803</name>
</gene>
<feature type="compositionally biased region" description="Polar residues" evidence="5">
    <location>
        <begin position="1532"/>
        <end position="1544"/>
    </location>
</feature>
<dbReference type="STRING" id="183478.A0A364MYL2"/>
<feature type="region of interest" description="Disordered" evidence="5">
    <location>
        <begin position="1941"/>
        <end position="1997"/>
    </location>
</feature>
<keyword evidence="8" id="KW-1185">Reference proteome</keyword>
<feature type="repeat" description="CHCR" evidence="4">
    <location>
        <begin position="819"/>
        <end position="984"/>
    </location>
</feature>
<proteinExistence type="inferred from homology"/>
<feature type="compositionally biased region" description="Polar residues" evidence="5">
    <location>
        <begin position="1911"/>
        <end position="1929"/>
    </location>
</feature>
<evidence type="ECO:0000256" key="2">
    <source>
        <dbReference type="ARBA" id="ARBA00023136"/>
    </source>
</evidence>
<dbReference type="GO" id="GO:0034058">
    <property type="term" value="P:endosomal vesicle fusion"/>
    <property type="evidence" value="ECO:0007669"/>
    <property type="project" value="TreeGrafter"/>
</dbReference>
<feature type="compositionally biased region" description="Polar residues" evidence="5">
    <location>
        <begin position="1401"/>
        <end position="1411"/>
    </location>
</feature>
<feature type="region of interest" description="Disordered" evidence="5">
    <location>
        <begin position="1532"/>
        <end position="1684"/>
    </location>
</feature>
<comment type="caution">
    <text evidence="7">The sequence shown here is derived from an EMBL/GenBank/DDBJ whole genome shotgun (WGS) entry which is preliminary data.</text>
</comment>
<dbReference type="EMBL" id="QGDH01000111">
    <property type="protein sequence ID" value="RAR06744.1"/>
    <property type="molecule type" value="Genomic_DNA"/>
</dbReference>
<feature type="region of interest" description="Disordered" evidence="5">
    <location>
        <begin position="534"/>
        <end position="627"/>
    </location>
</feature>
<feature type="compositionally biased region" description="Basic and acidic residues" evidence="5">
    <location>
        <begin position="553"/>
        <end position="562"/>
    </location>
</feature>
<feature type="region of interest" description="Disordered" evidence="5">
    <location>
        <begin position="1889"/>
        <end position="1929"/>
    </location>
</feature>
<feature type="region of interest" description="Disordered" evidence="5">
    <location>
        <begin position="1196"/>
        <end position="1292"/>
    </location>
</feature>
<dbReference type="GO" id="GO:0006886">
    <property type="term" value="P:intracellular protein transport"/>
    <property type="evidence" value="ECO:0007669"/>
    <property type="project" value="UniProtKB-UniRule"/>
</dbReference>
<evidence type="ECO:0000256" key="4">
    <source>
        <dbReference type="PROSITE-ProRule" id="PRU01006"/>
    </source>
</evidence>
<dbReference type="Proteomes" id="UP000249619">
    <property type="component" value="Unassembled WGS sequence"/>
</dbReference>
<dbReference type="InterPro" id="IPR001180">
    <property type="entry name" value="CNH_dom"/>
</dbReference>
<dbReference type="Pfam" id="PF10366">
    <property type="entry name" value="Vps39_1"/>
    <property type="match status" value="1"/>
</dbReference>
<dbReference type="InterPro" id="IPR000547">
    <property type="entry name" value="Clathrin_H-chain/VPS_repeat"/>
</dbReference>
<sequence>MSEFRRGSIRVTDLGVEACVISSSSEVAARGSWTPWPKLRGNDDGPPSSRRTPGTAHGALRAHNRSRIATIPWPDESAAETIAAMLSAFTARPIVELKQRDKSKIESILAYGDRVLVGLNTGSLRIYRVNDQVEDAEAEQKQNGDQTGEAAQPPTPKARPADLLREEDKFSRRPIQQLAIIKEANILVSLSDNYVSIHDIQTYTLQERLEKTRGATTFAAASNIVKDPSTGIPSIVSHLAVAVKRKIILWTWQDMELTGDAVEMSLIASVKSLTWATGTKIVAGMDPGFVMVDIDTQEIQDIIKPGALAENGSQGGARFGAVSSSGMGYMGMGSWVPKPLATRLGEGEVLLAKDVNSLFIDTDGNALDKRQVPWQSAPETIAYSYPYMLTLQPPSKGNLEIRNPDTLSLLQLISLPNVNFLHVPQPNISLAHAGKGFLVASDRCIWRMGAQSYETQIDELVANGRYDEALSLLNMLEDTLLLDKEERMREIQILKAQALFDMKKYREAMELFIDAKAPPERVIAMYPRSIAGNLAPEESVEGDGSVADEEEPNGEKPGKESEEGTPTPVSTIGRSMMGRFGVGGHKKVDSDAASIRPSAAKDESAETGSIRKRPTDPPPPDKAATEKEFKDSVRALQSFLTQCRVQIKRYIDTEGNLKEALPTASGSQLEAEKPPFHIFIEEVPLEGPVDWKAKLLDVAQLVDTTLFRAYMIANPSVAGSLFRLPNFCEPDVVQEKLYETGRYADLIDFLHGKKMHRQALELLEKFGKNEADEEVSPALQGPQRTVGYLQALPPELINLILEYAEWPVRTDAALGMEVFLADTENAETLPRDRVLEFLQNIDVKLAVRYLEHIIEELNDLNVDFHQRLVDLLLERLKSGDFDGPEDKADWRERLQVFLKNDHAQYNRYRVFQQLPGNDPDYYEARAIVLSKMGSHKQALAIYVFQLKDYKKAEEYCNQVYTAPPVSTSTHRSSQPATNIQGSIEDTELSIYHVLLSLYLSPPPPNQPNWPPALELLSKHGARLPAATTLDLIPPTLPVKDLESYFFGRIRNANSLLNEERIVSHLRGVEKVAVEAAMLLGADNKTDQYGRKVPVLVDDLLAVRLLVLGVVGGLVVCHFLGQKLVDVFLHVFERRGEVSKRCICYPLHAGHESTGLLLRLVFLALLILRAPVESIHTAGAPPHISYLDPASSHIVAKASRRRDTIGPGVPRPPARLPAMPSSSPPPATPTIRRPVALDDSDSDDSQATLQQQRRSPLPASALSPSSAKSPTSGEARPAIPPPAPAPQPHPAQNYSRPAIVRDATQSQGHIAAHIGHRPRQRSQGYFEPSLSSMKESSMRERDIAMAPHSHLNASQIAAQAAYAQNPQHFRKRSTTIPAPNDAAPAERGQPTSPPTGPAQGVTFRTNGITYQSGVGGGGGGRMAATSAANAAFPRSPLNSPGIEGSQQHASPKPSSTPDLPLQKPKEGKSKMKLFSSKPKNIKVDNRLESKTQALPSPGKIGIGIHSSQALNRMMMAGSTTSLVDPNANSANPSLYSSANASTSTLVPPRNDSLPERKEEKHKHHFLSRQKHKLKDQDGFALPLSSASSNSKPTNPSAPEPLYSFAAPSSPGHTSTFAGSVTGLDLRHGGRHLRRAKKEEKAAAYLDAQLEPPHRERNQSFSTERSEWPSLASSITTTPNHSTPGQTISHTTEMLHLGSSFGINGLSPDDAWPLLKARVLLIFEGEDPRPPVEDFNALVTVHIKRCIHKRSPIILIEDLNELLQTGFGSLDQTLRHVPDDRLIPHLVEMWLVVFTTILPFLQAVFLPLDLEFRGSGIMSSAQAAEFWGVMLPDEMNTKSPDHRNIPILGELEVRRITLLMFRDIVILPRYEALMAIFSRLSLENLNAGLESPSPIPHPHHHHHHHDALRPGTAGSTNDTAMGSLNSTSQSSAGYLESTTSITSSTFASTRSRATSNTSAGSFSSNPSQHPPTIAHLHPPPTSNSHAHPNLPPASLRQQPMDSTKVTETVGRMLQCVSVLVSLQSSDDCQEKIGRLNKELKYNWLGRGRTGRQRQGFVGPRSRGGGLNLAAGGVSVPGVGA</sequence>
<evidence type="ECO:0000313" key="8">
    <source>
        <dbReference type="Proteomes" id="UP000249619"/>
    </source>
</evidence>
<feature type="compositionally biased region" description="Pro residues" evidence="5">
    <location>
        <begin position="1277"/>
        <end position="1288"/>
    </location>
</feature>
<dbReference type="GO" id="GO:0000329">
    <property type="term" value="C:fungal-type vacuole membrane"/>
    <property type="evidence" value="ECO:0007669"/>
    <property type="project" value="TreeGrafter"/>
</dbReference>
<feature type="region of interest" description="Disordered" evidence="5">
    <location>
        <begin position="32"/>
        <end position="58"/>
    </location>
</feature>
<dbReference type="PROSITE" id="PS50236">
    <property type="entry name" value="CHCR"/>
    <property type="match status" value="1"/>
</dbReference>
<feature type="region of interest" description="Disordered" evidence="5">
    <location>
        <begin position="135"/>
        <end position="162"/>
    </location>
</feature>
<dbReference type="PANTHER" id="PTHR12894">
    <property type="entry name" value="CNH DOMAIN CONTAINING"/>
    <property type="match status" value="1"/>
</dbReference>
<dbReference type="GO" id="GO:0012505">
    <property type="term" value="C:endomembrane system"/>
    <property type="evidence" value="ECO:0007669"/>
    <property type="project" value="UniProtKB-SubCell"/>
</dbReference>
<comment type="subcellular location">
    <subcellularLocation>
        <location evidence="1">Endomembrane system</location>
        <topology evidence="1">Peripheral membrane protein</topology>
    </subcellularLocation>
</comment>
<organism evidence="7 8">
    <name type="scientific">Stemphylium lycopersici</name>
    <name type="common">Tomato gray leaf spot disease fungus</name>
    <name type="synonym">Thyrospora lycopersici</name>
    <dbReference type="NCBI Taxonomy" id="183478"/>
    <lineage>
        <taxon>Eukaryota</taxon>
        <taxon>Fungi</taxon>
        <taxon>Dikarya</taxon>
        <taxon>Ascomycota</taxon>
        <taxon>Pezizomycotina</taxon>
        <taxon>Dothideomycetes</taxon>
        <taxon>Pleosporomycetidae</taxon>
        <taxon>Pleosporales</taxon>
        <taxon>Pleosporineae</taxon>
        <taxon>Pleosporaceae</taxon>
        <taxon>Stemphylium</taxon>
    </lineage>
</organism>
<feature type="compositionally biased region" description="Polar residues" evidence="5">
    <location>
        <begin position="1669"/>
        <end position="1684"/>
    </location>
</feature>
<reference evidence="8" key="1">
    <citation type="submission" date="2018-05" db="EMBL/GenBank/DDBJ databases">
        <title>Draft genome sequence of Stemphylium lycopersici strain CIDEFI 213.</title>
        <authorList>
            <person name="Medina R."/>
            <person name="Franco M.E.E."/>
            <person name="Lucentini C.G."/>
            <person name="Saparrat M.C.N."/>
            <person name="Balatti P.A."/>
        </authorList>
    </citation>
    <scope>NUCLEOTIDE SEQUENCE [LARGE SCALE GENOMIC DNA]</scope>
    <source>
        <strain evidence="8">CIDEFI 213</strain>
    </source>
</reference>
<feature type="compositionally biased region" description="Low complexity" evidence="5">
    <location>
        <begin position="1254"/>
        <end position="1276"/>
    </location>
</feature>
<evidence type="ECO:0000256" key="3">
    <source>
        <dbReference type="ARBA" id="ARBA00038201"/>
    </source>
</evidence>
<dbReference type="OrthoDB" id="5325112at2759"/>
<dbReference type="SUPFAM" id="SSF50978">
    <property type="entry name" value="WD40 repeat-like"/>
    <property type="match status" value="1"/>
</dbReference>
<dbReference type="InterPro" id="IPR036322">
    <property type="entry name" value="WD40_repeat_dom_sf"/>
</dbReference>